<feature type="compositionally biased region" description="Low complexity" evidence="1">
    <location>
        <begin position="433"/>
        <end position="469"/>
    </location>
</feature>
<keyword evidence="5" id="KW-1185">Reference proteome</keyword>
<feature type="region of interest" description="Disordered" evidence="1">
    <location>
        <begin position="417"/>
        <end position="474"/>
    </location>
</feature>
<dbReference type="Gene3D" id="1.10.1130.10">
    <property type="entry name" value="Flavocytochrome C3, Chain A"/>
    <property type="match status" value="1"/>
</dbReference>
<dbReference type="Pfam" id="PF13435">
    <property type="entry name" value="Cytochrome_C554"/>
    <property type="match status" value="1"/>
</dbReference>
<dbReference type="InterPro" id="IPR036280">
    <property type="entry name" value="Multihaem_cyt_sf"/>
</dbReference>
<accession>A0A518KDQ6</accession>
<reference evidence="4 5" key="1">
    <citation type="submission" date="2019-02" db="EMBL/GenBank/DDBJ databases">
        <title>Deep-cultivation of Planctomycetes and their phenomic and genomic characterization uncovers novel biology.</title>
        <authorList>
            <person name="Wiegand S."/>
            <person name="Jogler M."/>
            <person name="Boedeker C."/>
            <person name="Pinto D."/>
            <person name="Vollmers J."/>
            <person name="Rivas-Marin E."/>
            <person name="Kohn T."/>
            <person name="Peeters S.H."/>
            <person name="Heuer A."/>
            <person name="Rast P."/>
            <person name="Oberbeckmann S."/>
            <person name="Bunk B."/>
            <person name="Jeske O."/>
            <person name="Meyerdierks A."/>
            <person name="Storesund J.E."/>
            <person name="Kallscheuer N."/>
            <person name="Luecker S."/>
            <person name="Lage O.M."/>
            <person name="Pohl T."/>
            <person name="Merkel B.J."/>
            <person name="Hornburger P."/>
            <person name="Mueller R.-W."/>
            <person name="Bruemmer F."/>
            <person name="Labrenz M."/>
            <person name="Spormann A.M."/>
            <person name="Op den Camp H."/>
            <person name="Overmann J."/>
            <person name="Amann R."/>
            <person name="Jetten M.S.M."/>
            <person name="Mascher T."/>
            <person name="Medema M.H."/>
            <person name="Devos D.P."/>
            <person name="Kaster A.-K."/>
            <person name="Ovreas L."/>
            <person name="Rohde M."/>
            <person name="Galperin M.Y."/>
            <person name="Jogler C."/>
        </authorList>
    </citation>
    <scope>NUCLEOTIDE SEQUENCE [LARGE SCALE GENOMIC DNA]</scope>
    <source>
        <strain evidence="4 5">Spa11</strain>
    </source>
</reference>
<feature type="region of interest" description="Disordered" evidence="1">
    <location>
        <begin position="214"/>
        <end position="403"/>
    </location>
</feature>
<evidence type="ECO:0000256" key="2">
    <source>
        <dbReference type="SAM" id="Phobius"/>
    </source>
</evidence>
<dbReference type="SUPFAM" id="SSF48695">
    <property type="entry name" value="Multiheme cytochromes"/>
    <property type="match status" value="1"/>
</dbReference>
<dbReference type="InterPro" id="IPR023155">
    <property type="entry name" value="Cyt_c-552/4"/>
</dbReference>
<feature type="region of interest" description="Disordered" evidence="1">
    <location>
        <begin position="106"/>
        <end position="129"/>
    </location>
</feature>
<keyword evidence="2" id="KW-0812">Transmembrane</keyword>
<feature type="compositionally biased region" description="Pro residues" evidence="1">
    <location>
        <begin position="419"/>
        <end position="432"/>
    </location>
</feature>
<sequence>MDRHANRTTDREAARRWTLVVLGVVAIVMAGRAVWLATHPRTATVVAGDSHRAPTPSVVADAIAERPPCPTIDTCLTVEEYAAIAGLCPTALDELPVSMLPPAVRAATEASPPSHSKTSPGVSLPKLTPPHQLTAVREGDQPAGRLTGIRLASRGTAMPLGVVAERVAQTEAAEDGWLVSPDSWFVPEDGAAATPAEAPAAPTVEAPPAEALIEPTTEASPIEPAREAPQGEAADAVTDAEEPPASTAPSTPWPVDTAPKSPYPDTSDPATERQLHSGFDAGPAFAPPGVVTPDPTDSTAAPAVSNDAGLTELTPTTEPRPEIPAAEPAEQPTLPEPTEPAWTGRFDSVVPEGAEDIEATTDSMAPLDTPEPPPSEVIESPQQERVFEPPTPQPEPTPDEPATTEEALIAPQPVAEPVAPQPAPIAPAPQPTTSPSTTPPSSLFTPPKAAHPGGGAQAAAEAKQAAGGKSADESHRELFAKHNYPSALQCAECHQRIYDEWSVSSHAYAYVSPMFHKFEQTITNLSNGTVGHFCTRCHSPVAVAMNEPRSMPLGHMAMSAREGVTCIVCHRVNQRWGKSNGERRIEPGDIYAPVYGGVGGDGVAEVVAKAKEFKVKTSPEDKGPGVEMHTEGRFFDQLTVAEACTSCHQVAVHPGVKLEVVWEQYRASPACKKGVTCQECHMGRVPGLPGGYNMGPIAEINGKAVNNHRRQSSHVFYGPGYSIAHPGVFPQHKDAQKWTVEEWMHYDWRAGWGTDEFEEKIEEQEDNGVDTAQWFPPVWADIDDRYDAREIIEDNLERLATKRRYRELVMENGSKVDGPFFRQQPTAGRDLVFDYVVTNMNEGHNLPTASLGAQPQLWANVVLIAPDGRRVWESGYTDSNGDLCDIHSVDVREGRAPFDKQLFNLQTMFLITGATGTDREFYLPVNLDFDQVAQLRPGAQPISVLNHPPFIRMESRSLAPLGRKRVKYTVPAELLRQPGRYRLSFRLRNRTEPMYFMRLCESTPEMLRAMTEGTIDIHPQSVEFDVY</sequence>
<dbReference type="EMBL" id="CP036349">
    <property type="protein sequence ID" value="QDV75928.1"/>
    <property type="molecule type" value="Genomic_DNA"/>
</dbReference>
<dbReference type="KEGG" id="bmei:Spa11_41510"/>
<protein>
    <recommendedName>
        <fullName evidence="3">Cytochrome c-552/4 domain-containing protein</fullName>
    </recommendedName>
</protein>
<evidence type="ECO:0000313" key="4">
    <source>
        <dbReference type="EMBL" id="QDV75928.1"/>
    </source>
</evidence>
<feature type="compositionally biased region" description="Polar residues" evidence="1">
    <location>
        <begin position="111"/>
        <end position="121"/>
    </location>
</feature>
<dbReference type="RefSeq" id="WP_145116144.1">
    <property type="nucleotide sequence ID" value="NZ_CP036349.1"/>
</dbReference>
<feature type="compositionally biased region" description="Low complexity" evidence="1">
    <location>
        <begin position="311"/>
        <end position="333"/>
    </location>
</feature>
<keyword evidence="2" id="KW-1133">Transmembrane helix</keyword>
<proteinExistence type="predicted"/>
<evidence type="ECO:0000313" key="5">
    <source>
        <dbReference type="Proteomes" id="UP000316426"/>
    </source>
</evidence>
<evidence type="ECO:0000259" key="3">
    <source>
        <dbReference type="Pfam" id="PF13435"/>
    </source>
</evidence>
<feature type="transmembrane region" description="Helical" evidence="2">
    <location>
        <begin position="17"/>
        <end position="37"/>
    </location>
</feature>
<gene>
    <name evidence="4" type="ORF">Spa11_41510</name>
</gene>
<feature type="domain" description="Cytochrome c-552/4" evidence="3">
    <location>
        <begin position="489"/>
        <end position="570"/>
    </location>
</feature>
<dbReference type="Proteomes" id="UP000316426">
    <property type="component" value="Chromosome"/>
</dbReference>
<evidence type="ECO:0000256" key="1">
    <source>
        <dbReference type="SAM" id="MobiDB-lite"/>
    </source>
</evidence>
<name>A0A518KDQ6_9BACT</name>
<dbReference type="PRINTS" id="PR01217">
    <property type="entry name" value="PRICHEXTENSN"/>
</dbReference>
<dbReference type="AlphaFoldDB" id="A0A518KDQ6"/>
<organism evidence="4 5">
    <name type="scientific">Botrimarina mediterranea</name>
    <dbReference type="NCBI Taxonomy" id="2528022"/>
    <lineage>
        <taxon>Bacteria</taxon>
        <taxon>Pseudomonadati</taxon>
        <taxon>Planctomycetota</taxon>
        <taxon>Planctomycetia</taxon>
        <taxon>Pirellulales</taxon>
        <taxon>Lacipirellulaceae</taxon>
        <taxon>Botrimarina</taxon>
    </lineage>
</organism>
<keyword evidence="2" id="KW-0472">Membrane</keyword>